<dbReference type="Proteomes" id="UP001628078">
    <property type="component" value="Unassembled WGS sequence"/>
</dbReference>
<keyword evidence="1" id="KW-1133">Transmembrane helix</keyword>
<evidence type="ECO:0000313" key="3">
    <source>
        <dbReference type="EMBL" id="GKT05753.1"/>
    </source>
</evidence>
<dbReference type="InterPro" id="IPR006976">
    <property type="entry name" value="VanZ-like"/>
</dbReference>
<dbReference type="EMBL" id="BQXO01000002">
    <property type="protein sequence ID" value="GKT05753.1"/>
    <property type="molecule type" value="Genomic_DNA"/>
</dbReference>
<keyword evidence="1" id="KW-0812">Transmembrane</keyword>
<evidence type="ECO:0000259" key="2">
    <source>
        <dbReference type="Pfam" id="PF04892"/>
    </source>
</evidence>
<proteinExistence type="predicted"/>
<dbReference type="Pfam" id="PF04892">
    <property type="entry name" value="VanZ"/>
    <property type="match status" value="1"/>
</dbReference>
<feature type="transmembrane region" description="Helical" evidence="1">
    <location>
        <begin position="40"/>
        <end position="62"/>
    </location>
</feature>
<name>A0ABQ5JT79_9LACO</name>
<feature type="domain" description="VanZ-like" evidence="2">
    <location>
        <begin position="49"/>
        <end position="166"/>
    </location>
</feature>
<sequence>MIAMPLLIKFIPLILILTSFQIWFTAYLGKLPSANVWQKITLISANVYAWCGLALVFMPALFPLSFSHFHYVYHTIGQAIVITHPYQTIDSQQIFNVLMTFPAGVYLRLFGVRRLRLRQVILIGLALGLTNEAGQFILDQLVNLGRSVAIDDLLNNALGLVLGFYSLTRLPTLRQLFHLPHSLTQRGHHDSTNQ</sequence>
<evidence type="ECO:0000256" key="1">
    <source>
        <dbReference type="SAM" id="Phobius"/>
    </source>
</evidence>
<feature type="transmembrane region" description="Helical" evidence="1">
    <location>
        <begin position="6"/>
        <end position="28"/>
    </location>
</feature>
<comment type="caution">
    <text evidence="3">The sequence shown here is derived from an EMBL/GenBank/DDBJ whole genome shotgun (WGS) entry which is preliminary data.</text>
</comment>
<gene>
    <name evidence="3" type="ORF">JCM31185_10410</name>
</gene>
<reference evidence="3 4" key="1">
    <citation type="submission" date="2022-03" db="EMBL/GenBank/DDBJ databases">
        <title>Draft genome sequence of Furfurilactobacillus curtus JCM 31185.</title>
        <authorList>
            <person name="Suzuki S."/>
            <person name="Endo A."/>
            <person name="Kajikawa A."/>
        </authorList>
    </citation>
    <scope>NUCLEOTIDE SEQUENCE [LARGE SCALE GENOMIC DNA]</scope>
    <source>
        <strain evidence="3 4">JCM 31185</strain>
    </source>
</reference>
<keyword evidence="1" id="KW-0472">Membrane</keyword>
<evidence type="ECO:0000313" key="4">
    <source>
        <dbReference type="Proteomes" id="UP001628078"/>
    </source>
</evidence>
<accession>A0ABQ5JT79</accession>
<keyword evidence="4" id="KW-1185">Reference proteome</keyword>
<feature type="transmembrane region" description="Helical" evidence="1">
    <location>
        <begin position="94"/>
        <end position="111"/>
    </location>
</feature>
<protein>
    <submittedName>
        <fullName evidence="3">Membrane protein</fullName>
    </submittedName>
</protein>
<organism evidence="3 4">
    <name type="scientific">Furfurilactobacillus curtus</name>
    <dbReference type="NCBI Taxonomy" id="1746200"/>
    <lineage>
        <taxon>Bacteria</taxon>
        <taxon>Bacillati</taxon>
        <taxon>Bacillota</taxon>
        <taxon>Bacilli</taxon>
        <taxon>Lactobacillales</taxon>
        <taxon>Lactobacillaceae</taxon>
        <taxon>Furfurilactobacillus</taxon>
    </lineage>
</organism>